<proteinExistence type="predicted"/>
<dbReference type="PANTHER" id="PTHR21268:SF2">
    <property type="entry name" value="NADH DEHYDROGENASE [UBIQUINONE] IRON-SULFUR PROTEIN 5"/>
    <property type="match status" value="1"/>
</dbReference>
<reference evidence="1" key="1">
    <citation type="journal article" date="2023" name="Insect Mol. Biol.">
        <title>Genome sequencing provides insights into the evolution of gene families encoding plant cell wall-degrading enzymes in longhorned beetles.</title>
        <authorList>
            <person name="Shin N.R."/>
            <person name="Okamura Y."/>
            <person name="Kirsch R."/>
            <person name="Pauchet Y."/>
        </authorList>
    </citation>
    <scope>NUCLEOTIDE SEQUENCE</scope>
    <source>
        <strain evidence="1">MMC_N1</strain>
    </source>
</reference>
<keyword evidence="2" id="KW-1185">Reference proteome</keyword>
<dbReference type="EMBL" id="JAPWTJ010003191">
    <property type="protein sequence ID" value="KAJ8961013.1"/>
    <property type="molecule type" value="Genomic_DNA"/>
</dbReference>
<name>A0ABQ9IRL9_9CUCU</name>
<protein>
    <submittedName>
        <fullName evidence="1">Uncharacterized protein</fullName>
    </submittedName>
</protein>
<evidence type="ECO:0000313" key="2">
    <source>
        <dbReference type="Proteomes" id="UP001162164"/>
    </source>
</evidence>
<evidence type="ECO:0000313" key="1">
    <source>
        <dbReference type="EMBL" id="KAJ8961013.1"/>
    </source>
</evidence>
<gene>
    <name evidence="1" type="ORF">NQ317_000302</name>
</gene>
<organism evidence="1 2">
    <name type="scientific">Molorchus minor</name>
    <dbReference type="NCBI Taxonomy" id="1323400"/>
    <lineage>
        <taxon>Eukaryota</taxon>
        <taxon>Metazoa</taxon>
        <taxon>Ecdysozoa</taxon>
        <taxon>Arthropoda</taxon>
        <taxon>Hexapoda</taxon>
        <taxon>Insecta</taxon>
        <taxon>Pterygota</taxon>
        <taxon>Neoptera</taxon>
        <taxon>Endopterygota</taxon>
        <taxon>Coleoptera</taxon>
        <taxon>Polyphaga</taxon>
        <taxon>Cucujiformia</taxon>
        <taxon>Chrysomeloidea</taxon>
        <taxon>Cerambycidae</taxon>
        <taxon>Lamiinae</taxon>
        <taxon>Monochamini</taxon>
        <taxon>Molorchus</taxon>
    </lineage>
</organism>
<sequence length="127" mass="14215">MDKRKWAFLGTTKTWLVWGLDIRENAASLEFIPTHKVQDIPVNKLNVNVGAAIIYLNLSYLGTHNHLPIKMSLSPWLKSPFTDLTGSVVTHQWFGACADMELKALDCIEAYGLDRGLKVCDIPDPGF</sequence>
<accession>A0ABQ9IRL9</accession>
<dbReference type="Proteomes" id="UP001162164">
    <property type="component" value="Unassembled WGS sequence"/>
</dbReference>
<comment type="caution">
    <text evidence="1">The sequence shown here is derived from an EMBL/GenBank/DDBJ whole genome shotgun (WGS) entry which is preliminary data.</text>
</comment>
<dbReference type="PANTHER" id="PTHR21268">
    <property type="entry name" value="NADH DEHYDROGENASE [UBIQUINONE] IRON-SULFUR PROTEIN 5"/>
    <property type="match status" value="1"/>
</dbReference>